<accession>A0ABR7V2B8</accession>
<proteinExistence type="predicted"/>
<comment type="caution">
    <text evidence="2">The sequence shown here is derived from an EMBL/GenBank/DDBJ whole genome shotgun (WGS) entry which is preliminary data.</text>
</comment>
<dbReference type="Proteomes" id="UP001166021">
    <property type="component" value="Unassembled WGS sequence"/>
</dbReference>
<evidence type="ECO:0000313" key="2">
    <source>
        <dbReference type="EMBL" id="MBD0777317.1"/>
    </source>
</evidence>
<reference evidence="2" key="1">
    <citation type="submission" date="2020-05" db="EMBL/GenBank/DDBJ databases">
        <title>The draft genome sequence of Maribacter sp. ANRC-HE7.</title>
        <authorList>
            <person name="Mu L."/>
        </authorList>
    </citation>
    <scope>NUCLEOTIDE SEQUENCE</scope>
    <source>
        <strain evidence="2">ANRC-HE7</strain>
    </source>
</reference>
<evidence type="ECO:0000256" key="1">
    <source>
        <dbReference type="SAM" id="SignalP"/>
    </source>
</evidence>
<evidence type="ECO:0008006" key="4">
    <source>
        <dbReference type="Google" id="ProtNLM"/>
    </source>
</evidence>
<name>A0ABR7V2B8_9FLAO</name>
<evidence type="ECO:0000313" key="3">
    <source>
        <dbReference type="Proteomes" id="UP001166021"/>
    </source>
</evidence>
<dbReference type="Pfam" id="PF26622">
    <property type="entry name" value="DUF8199"/>
    <property type="match status" value="1"/>
</dbReference>
<feature type="signal peptide" evidence="1">
    <location>
        <begin position="1"/>
        <end position="25"/>
    </location>
</feature>
<dbReference type="NCBIfam" id="NF047658">
    <property type="entry name" value="HYC_CC_PP"/>
    <property type="match status" value="1"/>
</dbReference>
<keyword evidence="1" id="KW-0732">Signal</keyword>
<protein>
    <recommendedName>
        <fullName evidence="4">Secreted protein</fullName>
    </recommendedName>
</protein>
<organism evidence="2 3">
    <name type="scientific">Maribacter aquimaris</name>
    <dbReference type="NCBI Taxonomy" id="2737171"/>
    <lineage>
        <taxon>Bacteria</taxon>
        <taxon>Pseudomonadati</taxon>
        <taxon>Bacteroidota</taxon>
        <taxon>Flavobacteriia</taxon>
        <taxon>Flavobacteriales</taxon>
        <taxon>Flavobacteriaceae</taxon>
        <taxon>Maribacter</taxon>
    </lineage>
</organism>
<feature type="chain" id="PRO_5046422611" description="Secreted protein" evidence="1">
    <location>
        <begin position="26"/>
        <end position="138"/>
    </location>
</feature>
<dbReference type="InterPro" id="IPR058512">
    <property type="entry name" value="DUF8199"/>
</dbReference>
<dbReference type="InterPro" id="IPR058060">
    <property type="entry name" value="HYC_CC_PP"/>
</dbReference>
<gene>
    <name evidence="2" type="ORF">HPE56_05885</name>
</gene>
<sequence>MKRIFHKISSFLMAIVVLFSTMSFTVDMHYCGDTLMDSAIFYKAENCGMVMEKSTSNSDCNITINDCCSGEQIVIDGQDELKISFDTLTFDQQLFVASFVYTYINLFEGLEENVTSYRDYAPPLVFRQIYKLDETYLI</sequence>
<dbReference type="RefSeq" id="WP_188242839.1">
    <property type="nucleotide sequence ID" value="NZ_JABTCF010000002.1"/>
</dbReference>
<dbReference type="EMBL" id="JABTCF010000002">
    <property type="protein sequence ID" value="MBD0777317.1"/>
    <property type="molecule type" value="Genomic_DNA"/>
</dbReference>
<keyword evidence="3" id="KW-1185">Reference proteome</keyword>